<keyword evidence="3" id="KW-1185">Reference proteome</keyword>
<dbReference type="GO" id="GO:0015074">
    <property type="term" value="P:DNA integration"/>
    <property type="evidence" value="ECO:0007669"/>
    <property type="project" value="InterPro"/>
</dbReference>
<dbReference type="AlphaFoldDB" id="A0A0B1RYQ8"/>
<dbReference type="InterPro" id="IPR001584">
    <property type="entry name" value="Integrase_cat-core"/>
</dbReference>
<dbReference type="Proteomes" id="UP000053660">
    <property type="component" value="Unassembled WGS sequence"/>
</dbReference>
<feature type="non-terminal residue" evidence="2">
    <location>
        <position position="280"/>
    </location>
</feature>
<dbReference type="InterPro" id="IPR036397">
    <property type="entry name" value="RNaseH_sf"/>
</dbReference>
<feature type="domain" description="Integrase catalytic" evidence="1">
    <location>
        <begin position="1"/>
        <end position="130"/>
    </location>
</feature>
<protein>
    <recommendedName>
        <fullName evidence="1">Integrase catalytic domain-containing protein</fullName>
    </recommendedName>
</protein>
<evidence type="ECO:0000313" key="3">
    <source>
        <dbReference type="Proteomes" id="UP000053660"/>
    </source>
</evidence>
<dbReference type="SUPFAM" id="SSF53098">
    <property type="entry name" value="Ribonuclease H-like"/>
    <property type="match status" value="1"/>
</dbReference>
<dbReference type="PROSITE" id="PS50994">
    <property type="entry name" value="INTEGRASE"/>
    <property type="match status" value="1"/>
</dbReference>
<dbReference type="PANTHER" id="PTHR47331">
    <property type="entry name" value="PHD-TYPE DOMAIN-CONTAINING PROTEIN"/>
    <property type="match status" value="1"/>
</dbReference>
<gene>
    <name evidence="2" type="ORF">OESDEN_24023</name>
</gene>
<dbReference type="InterPro" id="IPR040676">
    <property type="entry name" value="DUF5641"/>
</dbReference>
<accession>A0A0B1RYQ8</accession>
<dbReference type="OrthoDB" id="5871302at2759"/>
<dbReference type="Pfam" id="PF18701">
    <property type="entry name" value="DUF5641"/>
    <property type="match status" value="1"/>
</dbReference>
<evidence type="ECO:0000259" key="1">
    <source>
        <dbReference type="PROSITE" id="PS50994"/>
    </source>
</evidence>
<dbReference type="GO" id="GO:0003676">
    <property type="term" value="F:nucleic acid binding"/>
    <property type="evidence" value="ECO:0007669"/>
    <property type="project" value="InterPro"/>
</dbReference>
<dbReference type="Gene3D" id="3.30.420.10">
    <property type="entry name" value="Ribonuclease H-like superfamily/Ribonuclease H"/>
    <property type="match status" value="1"/>
</dbReference>
<evidence type="ECO:0000313" key="2">
    <source>
        <dbReference type="EMBL" id="KHJ76357.1"/>
    </source>
</evidence>
<reference evidence="2 3" key="1">
    <citation type="submission" date="2014-03" db="EMBL/GenBank/DDBJ databases">
        <title>Draft genome of the hookworm Oesophagostomum dentatum.</title>
        <authorList>
            <person name="Mitreva M."/>
        </authorList>
    </citation>
    <scope>NUCLEOTIDE SEQUENCE [LARGE SCALE GENOMIC DNA]</scope>
    <source>
        <strain evidence="2 3">OD-Hann</strain>
    </source>
</reference>
<sequence length="280" mass="31973">LRRFIARRGLPRTIISDNASTFKAGNELIQFCFESSHVNEINNFLVNEGITWKFITPLSPWKGGFYERLVGSVKSCLRKTVRKRFVSDDEFSTVVTECEAIVNSRPLTYVSSDVTDANPLRPVDFLHPHANVVPWNLEPDYDPEYRLISSKEQAKNLLDETKKSLAKFWTMWSQMYLTTLQQLHSKMIRKRSSCNEPKIGLVVFIAGETRNRVQWDLGIIIKLHTGEDNIIRSASLRRANGVISKRSVNMLIPLELTVSEEFAATEEIGSSIEQPSEHSK</sequence>
<feature type="non-terminal residue" evidence="2">
    <location>
        <position position="1"/>
    </location>
</feature>
<dbReference type="EMBL" id="KN611835">
    <property type="protein sequence ID" value="KHJ76357.1"/>
    <property type="molecule type" value="Genomic_DNA"/>
</dbReference>
<organism evidence="2 3">
    <name type="scientific">Oesophagostomum dentatum</name>
    <name type="common">Nodular worm</name>
    <dbReference type="NCBI Taxonomy" id="61180"/>
    <lineage>
        <taxon>Eukaryota</taxon>
        <taxon>Metazoa</taxon>
        <taxon>Ecdysozoa</taxon>
        <taxon>Nematoda</taxon>
        <taxon>Chromadorea</taxon>
        <taxon>Rhabditida</taxon>
        <taxon>Rhabditina</taxon>
        <taxon>Rhabditomorpha</taxon>
        <taxon>Strongyloidea</taxon>
        <taxon>Strongylidae</taxon>
        <taxon>Oesophagostomum</taxon>
    </lineage>
</organism>
<dbReference type="InterPro" id="IPR012337">
    <property type="entry name" value="RNaseH-like_sf"/>
</dbReference>
<name>A0A0B1RYQ8_OESDE</name>
<proteinExistence type="predicted"/>